<accession>A0AA96IXB8</accession>
<proteinExistence type="predicted"/>
<dbReference type="GO" id="GO:0016301">
    <property type="term" value="F:kinase activity"/>
    <property type="evidence" value="ECO:0007669"/>
    <property type="project" value="UniProtKB-KW"/>
</dbReference>
<dbReference type="Proteomes" id="UP001304814">
    <property type="component" value="Segment"/>
</dbReference>
<keyword evidence="1" id="KW-0418">Kinase</keyword>
<dbReference type="EMBL" id="OR338916">
    <property type="protein sequence ID" value="WNL49468.1"/>
    <property type="molecule type" value="Genomic_DNA"/>
</dbReference>
<organism evidence="1 2">
    <name type="scientific">Bacillus phage DZ1</name>
    <dbReference type="NCBI Taxonomy" id="3075862"/>
    <lineage>
        <taxon>Viruses</taxon>
        <taxon>Duplodnaviria</taxon>
        <taxon>Heunggongvirae</taxon>
        <taxon>Uroviricota</taxon>
        <taxon>Caudoviricetes</taxon>
        <taxon>Ehrlichviridae</taxon>
        <taxon>Dazunavirus</taxon>
        <taxon>Dazunavirus DZ1</taxon>
    </lineage>
</organism>
<dbReference type="Gene3D" id="3.40.50.300">
    <property type="entry name" value="P-loop containing nucleotide triphosphate hydrolases"/>
    <property type="match status" value="1"/>
</dbReference>
<sequence length="188" mass="21727">MKRLPNIALLARTRAGKDTFFKIAEELGYHVRRVAYGDTMKRMFHNDFPMIPSVPKPIAHYQKYNFMREIDSEVFVRPTIADVLLHKNTLAQYGLNVPAYIFTDVRQLNEHQACEQLGCVFVRIEADESVRAERMREAGEEVNEKILNAPTERAVDVLRADYVITNNGDSKLFEQQVKNLLQKLEVTN</sequence>
<keyword evidence="2" id="KW-1185">Reference proteome</keyword>
<dbReference type="SUPFAM" id="SSF52540">
    <property type="entry name" value="P-loop containing nucleoside triphosphate hydrolases"/>
    <property type="match status" value="1"/>
</dbReference>
<evidence type="ECO:0000313" key="1">
    <source>
        <dbReference type="EMBL" id="WNL49468.1"/>
    </source>
</evidence>
<name>A0AA96IXB8_9CAUD</name>
<protein>
    <submittedName>
        <fullName evidence="1">Deoxynucleoside monophosphate kinase</fullName>
    </submittedName>
</protein>
<evidence type="ECO:0000313" key="2">
    <source>
        <dbReference type="Proteomes" id="UP001304814"/>
    </source>
</evidence>
<keyword evidence="1" id="KW-0808">Transferase</keyword>
<reference evidence="1 2" key="1">
    <citation type="submission" date="2023-07" db="EMBL/GenBank/DDBJ databases">
        <title>Isolation and characterization of Bacillus cereus bacteriophage DZ1 and its application in foods.</title>
        <authorList>
            <person name="Huang Z."/>
            <person name="Ding Y."/>
            <person name="Wu Q."/>
        </authorList>
    </citation>
    <scope>NUCLEOTIDE SEQUENCE [LARGE SCALE GENOMIC DNA]</scope>
</reference>
<dbReference type="InterPro" id="IPR027417">
    <property type="entry name" value="P-loop_NTPase"/>
</dbReference>